<protein>
    <recommendedName>
        <fullName evidence="3">Type VI secretion protein</fullName>
    </recommendedName>
</protein>
<evidence type="ECO:0008006" key="3">
    <source>
        <dbReference type="Google" id="ProtNLM"/>
    </source>
</evidence>
<evidence type="ECO:0000313" key="1">
    <source>
        <dbReference type="EMBL" id="KAF7769998.1"/>
    </source>
</evidence>
<organism evidence="1 2">
    <name type="scientific">Pseudoalteromonas citrea</name>
    <dbReference type="NCBI Taxonomy" id="43655"/>
    <lineage>
        <taxon>Bacteria</taxon>
        <taxon>Pseudomonadati</taxon>
        <taxon>Pseudomonadota</taxon>
        <taxon>Gammaproteobacteria</taxon>
        <taxon>Alteromonadales</taxon>
        <taxon>Pseudoalteromonadaceae</taxon>
        <taxon>Pseudoalteromonas</taxon>
    </lineage>
</organism>
<comment type="caution">
    <text evidence="1">The sequence shown here is derived from an EMBL/GenBank/DDBJ whole genome shotgun (WGS) entry which is preliminary data.</text>
</comment>
<evidence type="ECO:0000313" key="2">
    <source>
        <dbReference type="Proteomes" id="UP000016487"/>
    </source>
</evidence>
<reference evidence="1" key="2">
    <citation type="submission" date="2015-03" db="EMBL/GenBank/DDBJ databases">
        <title>Genome sequence of Pseudoalteromonas citrea.</title>
        <authorList>
            <person name="Xie B.-B."/>
            <person name="Rong J.-C."/>
            <person name="Qin Q.-L."/>
            <person name="Zhang Y.-Z."/>
        </authorList>
    </citation>
    <scope>NUCLEOTIDE SEQUENCE</scope>
    <source>
        <strain evidence="1">DSM 8771</strain>
    </source>
</reference>
<proteinExistence type="predicted"/>
<dbReference type="RefSeq" id="WP_010364453.1">
    <property type="nucleotide sequence ID" value="NZ_AHBZ03000021.1"/>
</dbReference>
<gene>
    <name evidence="1" type="ORF">PCIT_a2932</name>
</gene>
<dbReference type="CDD" id="cd14737">
    <property type="entry name" value="PAAR_1"/>
    <property type="match status" value="1"/>
</dbReference>
<reference evidence="1" key="1">
    <citation type="journal article" date="2012" name="J. Bacteriol.">
        <title>Genome sequences of type strains of seven species of the marine bacterium Pseudoalteromonas.</title>
        <authorList>
            <person name="Xie B.B."/>
            <person name="Shu Y.L."/>
            <person name="Qin Q.L."/>
            <person name="Rong J.C."/>
            <person name="Zhang X.Y."/>
            <person name="Chen X.L."/>
            <person name="Shi M."/>
            <person name="He H.L."/>
            <person name="Zhou B.C."/>
            <person name="Zhang Y.Z."/>
        </authorList>
    </citation>
    <scope>NUCLEOTIDE SEQUENCE</scope>
    <source>
        <strain evidence="1">DSM 8771</strain>
    </source>
</reference>
<dbReference type="EMBL" id="AHBZ03000021">
    <property type="protein sequence ID" value="KAF7769998.1"/>
    <property type="molecule type" value="Genomic_DNA"/>
</dbReference>
<dbReference type="Gene3D" id="2.60.200.60">
    <property type="match status" value="1"/>
</dbReference>
<sequence length="99" mass="9858">MPAISLDGAMTNVHVGFLPGKASATQSSFTVAGKPALRKGDPISSHSLIMDPKVKHAGMKIAMGAGSFTIAGKAVARVGDLTSCLGMLAQGEGSFSVGG</sequence>
<dbReference type="Pfam" id="PF05488">
    <property type="entry name" value="PAAR_motif"/>
    <property type="match status" value="1"/>
</dbReference>
<name>A0AAD4AHV1_9GAMM</name>
<accession>A0AAD4AHV1</accession>
<dbReference type="AlphaFoldDB" id="A0AAD4AHV1"/>
<dbReference type="Proteomes" id="UP000016487">
    <property type="component" value="Unassembled WGS sequence"/>
</dbReference>
<dbReference type="InterPro" id="IPR008727">
    <property type="entry name" value="PAAR_motif"/>
</dbReference>